<protein>
    <recommendedName>
        <fullName evidence="3">IrrE N-terminal-like domain-containing protein</fullName>
    </recommendedName>
</protein>
<evidence type="ECO:0000313" key="1">
    <source>
        <dbReference type="EMBL" id="TWD92419.1"/>
    </source>
</evidence>
<dbReference type="Proteomes" id="UP000319671">
    <property type="component" value="Unassembled WGS sequence"/>
</dbReference>
<proteinExistence type="predicted"/>
<name>A0A561CMD3_9BACI</name>
<accession>A0A561CMD3</accession>
<evidence type="ECO:0000313" key="2">
    <source>
        <dbReference type="Proteomes" id="UP000319671"/>
    </source>
</evidence>
<dbReference type="RefSeq" id="WP_306418582.1">
    <property type="nucleotide sequence ID" value="NZ_VIVN01000018.1"/>
</dbReference>
<dbReference type="EMBL" id="VIVN01000018">
    <property type="protein sequence ID" value="TWD92419.1"/>
    <property type="molecule type" value="Genomic_DNA"/>
</dbReference>
<reference evidence="1 2" key="1">
    <citation type="submission" date="2019-06" db="EMBL/GenBank/DDBJ databases">
        <title>Sorghum-associated microbial communities from plants grown in Nebraska, USA.</title>
        <authorList>
            <person name="Schachtman D."/>
        </authorList>
    </citation>
    <scope>NUCLEOTIDE SEQUENCE [LARGE SCALE GENOMIC DNA]</scope>
    <source>
        <strain evidence="1 2">2482</strain>
    </source>
</reference>
<keyword evidence="2" id="KW-1185">Reference proteome</keyword>
<organism evidence="1 2">
    <name type="scientific">Neobacillus bataviensis</name>
    <dbReference type="NCBI Taxonomy" id="220685"/>
    <lineage>
        <taxon>Bacteria</taxon>
        <taxon>Bacillati</taxon>
        <taxon>Bacillota</taxon>
        <taxon>Bacilli</taxon>
        <taxon>Bacillales</taxon>
        <taxon>Bacillaceae</taxon>
        <taxon>Neobacillus</taxon>
    </lineage>
</organism>
<gene>
    <name evidence="1" type="ORF">FB550_11850</name>
</gene>
<evidence type="ECO:0008006" key="3">
    <source>
        <dbReference type="Google" id="ProtNLM"/>
    </source>
</evidence>
<sequence>MGKLLYIWDIEEIIKNTLQEHKLDLNYEINNKLPAPMSFNVSTKTIKFNYLQINGYIANINFKIKETDEDCVKLILYHQLGYYLDFKKNKHDLRTLKYGEDEEKEQLLALIERNSWEFGRTLVPERLLKSYDKVRSIDQMLLKNY</sequence>
<dbReference type="AlphaFoldDB" id="A0A561CMD3"/>
<comment type="caution">
    <text evidence="1">The sequence shown here is derived from an EMBL/GenBank/DDBJ whole genome shotgun (WGS) entry which is preliminary data.</text>
</comment>